<evidence type="ECO:0000313" key="2">
    <source>
        <dbReference type="EMBL" id="KAF9528398.1"/>
    </source>
</evidence>
<proteinExistence type="predicted"/>
<feature type="region of interest" description="Disordered" evidence="1">
    <location>
        <begin position="334"/>
        <end position="362"/>
    </location>
</feature>
<dbReference type="SUPFAM" id="SSF58113">
    <property type="entry name" value="Apolipoprotein A-I"/>
    <property type="match status" value="1"/>
</dbReference>
<keyword evidence="3" id="KW-1185">Reference proteome</keyword>
<evidence type="ECO:0000313" key="3">
    <source>
        <dbReference type="Proteomes" id="UP000807306"/>
    </source>
</evidence>
<sequence length="362" mass="39088">MSTTATETKPAGEQHAPEITVISRMGSIPLISSSLVTLNDALVNNAYTRSPYAHAKTLSSTAYRLSEPIQCKLAPLILRVDGLANNLVDAVQSRYPYPFEAQPEEVATYVRETKDNTINGVNKAIDDRVKTPALHVAQGIDQRFTPLVNYFETAVNRFNNSDEGPSNPPDATYQYQRALALTSRLGGTVYVYSNEQLKQIQAQSVLVQKAQETAGSITAVASSSLASAQAHIHGLSDNMIAELQKIQASTSQLAASFQANVHDSAAQIQSSLPQIQQSFAELAQAVGETTHHLKDIVVQKDLPIQEKVSRVSKEVQDRIAPLLDTIKNGLSEALAKSKETKDSATNGNSNGHAENGHVSESK</sequence>
<accession>A0A9P6EF55</accession>
<reference evidence="2" key="1">
    <citation type="submission" date="2020-11" db="EMBL/GenBank/DDBJ databases">
        <authorList>
            <consortium name="DOE Joint Genome Institute"/>
            <person name="Ahrendt S."/>
            <person name="Riley R."/>
            <person name="Andreopoulos W."/>
            <person name="Labutti K."/>
            <person name="Pangilinan J."/>
            <person name="Ruiz-Duenas F.J."/>
            <person name="Barrasa J.M."/>
            <person name="Sanchez-Garcia M."/>
            <person name="Camarero S."/>
            <person name="Miyauchi S."/>
            <person name="Serrano A."/>
            <person name="Linde D."/>
            <person name="Babiker R."/>
            <person name="Drula E."/>
            <person name="Ayuso-Fernandez I."/>
            <person name="Pacheco R."/>
            <person name="Padilla G."/>
            <person name="Ferreira P."/>
            <person name="Barriuso J."/>
            <person name="Kellner H."/>
            <person name="Castanera R."/>
            <person name="Alfaro M."/>
            <person name="Ramirez L."/>
            <person name="Pisabarro A.G."/>
            <person name="Kuo A."/>
            <person name="Tritt A."/>
            <person name="Lipzen A."/>
            <person name="He G."/>
            <person name="Yan M."/>
            <person name="Ng V."/>
            <person name="Cullen D."/>
            <person name="Martin F."/>
            <person name="Rosso M.-N."/>
            <person name="Henrissat B."/>
            <person name="Hibbett D."/>
            <person name="Martinez A.T."/>
            <person name="Grigoriev I.V."/>
        </authorList>
    </citation>
    <scope>NUCLEOTIDE SEQUENCE</scope>
    <source>
        <strain evidence="2">CBS 506.95</strain>
    </source>
</reference>
<dbReference type="EMBL" id="MU157853">
    <property type="protein sequence ID" value="KAF9528398.1"/>
    <property type="molecule type" value="Genomic_DNA"/>
</dbReference>
<organism evidence="2 3">
    <name type="scientific">Crepidotus variabilis</name>
    <dbReference type="NCBI Taxonomy" id="179855"/>
    <lineage>
        <taxon>Eukaryota</taxon>
        <taxon>Fungi</taxon>
        <taxon>Dikarya</taxon>
        <taxon>Basidiomycota</taxon>
        <taxon>Agaricomycotina</taxon>
        <taxon>Agaricomycetes</taxon>
        <taxon>Agaricomycetidae</taxon>
        <taxon>Agaricales</taxon>
        <taxon>Agaricineae</taxon>
        <taxon>Crepidotaceae</taxon>
        <taxon>Crepidotus</taxon>
    </lineage>
</organism>
<dbReference type="Gene3D" id="1.20.120.20">
    <property type="entry name" value="Apolipoprotein"/>
    <property type="match status" value="1"/>
</dbReference>
<dbReference type="OrthoDB" id="376826at2759"/>
<dbReference type="AlphaFoldDB" id="A0A9P6EF55"/>
<feature type="compositionally biased region" description="Polar residues" evidence="1">
    <location>
        <begin position="343"/>
        <end position="352"/>
    </location>
</feature>
<dbReference type="Proteomes" id="UP000807306">
    <property type="component" value="Unassembled WGS sequence"/>
</dbReference>
<evidence type="ECO:0000256" key="1">
    <source>
        <dbReference type="SAM" id="MobiDB-lite"/>
    </source>
</evidence>
<comment type="caution">
    <text evidence="2">The sequence shown here is derived from an EMBL/GenBank/DDBJ whole genome shotgun (WGS) entry which is preliminary data.</text>
</comment>
<name>A0A9P6EF55_9AGAR</name>
<protein>
    <submittedName>
        <fullName evidence="2">Lipid droplet-associated perilipin protein</fullName>
    </submittedName>
</protein>
<gene>
    <name evidence="2" type="ORF">CPB83DRAFT_854536</name>
</gene>